<evidence type="ECO:0000313" key="4">
    <source>
        <dbReference type="Proteomes" id="UP000242818"/>
    </source>
</evidence>
<name>A0A1C4FAV4_9BACT</name>
<dbReference type="OrthoDB" id="3389160at2"/>
<dbReference type="CDD" id="cd04301">
    <property type="entry name" value="NAT_SF"/>
    <property type="match status" value="1"/>
</dbReference>
<dbReference type="RefSeq" id="WP_089714057.1">
    <property type="nucleotide sequence ID" value="NZ_FMAR01000013.1"/>
</dbReference>
<organism evidence="3 4">
    <name type="scientific">Chitinophaga costaii</name>
    <dbReference type="NCBI Taxonomy" id="1335309"/>
    <lineage>
        <taxon>Bacteria</taxon>
        <taxon>Pseudomonadati</taxon>
        <taxon>Bacteroidota</taxon>
        <taxon>Chitinophagia</taxon>
        <taxon>Chitinophagales</taxon>
        <taxon>Chitinophagaceae</taxon>
        <taxon>Chitinophaga</taxon>
    </lineage>
</organism>
<dbReference type="GO" id="GO:0008080">
    <property type="term" value="F:N-acetyltransferase activity"/>
    <property type="evidence" value="ECO:0007669"/>
    <property type="project" value="InterPro"/>
</dbReference>
<dbReference type="InterPro" id="IPR016181">
    <property type="entry name" value="Acyl_CoA_acyltransferase"/>
</dbReference>
<dbReference type="Gene3D" id="3.40.630.30">
    <property type="match status" value="1"/>
</dbReference>
<accession>A0A1C4FAV4</accession>
<evidence type="ECO:0000259" key="2">
    <source>
        <dbReference type="PROSITE" id="PS51186"/>
    </source>
</evidence>
<keyword evidence="1 3" id="KW-0808">Transferase</keyword>
<dbReference type="EMBL" id="FMAR01000013">
    <property type="protein sequence ID" value="SCC52984.1"/>
    <property type="molecule type" value="Genomic_DNA"/>
</dbReference>
<keyword evidence="4" id="KW-1185">Reference proteome</keyword>
<gene>
    <name evidence="3" type="ORF">GA0116948_11316</name>
</gene>
<dbReference type="Proteomes" id="UP000242818">
    <property type="component" value="Unassembled WGS sequence"/>
</dbReference>
<dbReference type="PANTHER" id="PTHR13947">
    <property type="entry name" value="GNAT FAMILY N-ACETYLTRANSFERASE"/>
    <property type="match status" value="1"/>
</dbReference>
<evidence type="ECO:0000313" key="3">
    <source>
        <dbReference type="EMBL" id="SCC52984.1"/>
    </source>
</evidence>
<dbReference type="InterPro" id="IPR000182">
    <property type="entry name" value="GNAT_dom"/>
</dbReference>
<dbReference type="STRING" id="1335309.GA0116948_11316"/>
<dbReference type="PANTHER" id="PTHR13947:SF37">
    <property type="entry name" value="LD18367P"/>
    <property type="match status" value="1"/>
</dbReference>
<dbReference type="SUPFAM" id="SSF55729">
    <property type="entry name" value="Acyl-CoA N-acyltransferases (Nat)"/>
    <property type="match status" value="1"/>
</dbReference>
<dbReference type="PROSITE" id="PS51186">
    <property type="entry name" value="GNAT"/>
    <property type="match status" value="1"/>
</dbReference>
<evidence type="ECO:0000256" key="1">
    <source>
        <dbReference type="ARBA" id="ARBA00022679"/>
    </source>
</evidence>
<sequence length="172" mass="18421">MAKALHLVTLTLSVPVIDQLAALLIDTVAHGGSVSFMHPLSLEDARAFWHDSLAAAHRGERVVLGAYDGDILTGTLTLLLECPPNQPHRAELAKMMTALNYRGQGIAKALVEAAERIAKEKGKTLLNLDTAAEDGAAGLYEKLGYIRVGKIPGYALKPLGGLTGTIIYYKYI</sequence>
<dbReference type="InterPro" id="IPR050769">
    <property type="entry name" value="NAT_camello-type"/>
</dbReference>
<protein>
    <submittedName>
        <fullName evidence="3">Acetyltransferase (GNAT) family protein</fullName>
    </submittedName>
</protein>
<reference evidence="3 4" key="1">
    <citation type="submission" date="2016-08" db="EMBL/GenBank/DDBJ databases">
        <authorList>
            <person name="Seilhamer J.J."/>
        </authorList>
    </citation>
    <scope>NUCLEOTIDE SEQUENCE [LARGE SCALE GENOMIC DNA]</scope>
    <source>
        <strain evidence="3 4">A37T2</strain>
    </source>
</reference>
<dbReference type="Pfam" id="PF00583">
    <property type="entry name" value="Acetyltransf_1"/>
    <property type="match status" value="1"/>
</dbReference>
<proteinExistence type="predicted"/>
<dbReference type="AlphaFoldDB" id="A0A1C4FAV4"/>
<feature type="domain" description="N-acetyltransferase" evidence="2">
    <location>
        <begin position="7"/>
        <end position="172"/>
    </location>
</feature>